<feature type="domain" description="ATP-citrate synthase/succinyl-CoA ligase C-terminal" evidence="1">
    <location>
        <begin position="366"/>
        <end position="525"/>
    </location>
</feature>
<reference evidence="3" key="1">
    <citation type="journal article" date="2014" name="Gene">
        <title>Genome-guided analysis of transformation efficiency and carbon dioxide assimilation by Moorella thermoacetica Y72.</title>
        <authorList>
            <person name="Tsukahara K."/>
            <person name="Kita A."/>
            <person name="Nakashimada Y."/>
            <person name="Hoshino T."/>
            <person name="Murakami K."/>
        </authorList>
    </citation>
    <scope>NUCLEOTIDE SEQUENCE [LARGE SCALE GENOMIC DNA]</scope>
    <source>
        <strain evidence="3">Y72</strain>
    </source>
</reference>
<dbReference type="PANTHER" id="PTHR11117:SF24">
    <property type="entry name" value="PROTEIN FDRA"/>
    <property type="match status" value="1"/>
</dbReference>
<dbReference type="GO" id="GO:0009361">
    <property type="term" value="C:succinate-CoA ligase complex (ADP-forming)"/>
    <property type="evidence" value="ECO:0007669"/>
    <property type="project" value="TreeGrafter"/>
</dbReference>
<dbReference type="GO" id="GO:0005829">
    <property type="term" value="C:cytosol"/>
    <property type="evidence" value="ECO:0007669"/>
    <property type="project" value="TreeGrafter"/>
</dbReference>
<evidence type="ECO:0000313" key="3">
    <source>
        <dbReference type="EMBL" id="GAF25345.1"/>
    </source>
</evidence>
<organism evidence="3">
    <name type="scientific">Moorella thermoacetica Y72</name>
    <dbReference type="NCBI Taxonomy" id="1325331"/>
    <lineage>
        <taxon>Bacteria</taxon>
        <taxon>Bacillati</taxon>
        <taxon>Bacillota</taxon>
        <taxon>Clostridia</taxon>
        <taxon>Neomoorellales</taxon>
        <taxon>Neomoorellaceae</taxon>
        <taxon>Neomoorella</taxon>
    </lineage>
</organism>
<dbReference type="InterPro" id="IPR005811">
    <property type="entry name" value="SUCC_ACL_C"/>
</dbReference>
<dbReference type="EMBL" id="DF238840">
    <property type="protein sequence ID" value="GAF25345.1"/>
    <property type="molecule type" value="Genomic_DNA"/>
</dbReference>
<evidence type="ECO:0000259" key="1">
    <source>
        <dbReference type="Pfam" id="PF00549"/>
    </source>
</evidence>
<dbReference type="GO" id="GO:0004776">
    <property type="term" value="F:succinate-CoA ligase (GDP-forming) activity"/>
    <property type="evidence" value="ECO:0007669"/>
    <property type="project" value="TreeGrafter"/>
</dbReference>
<dbReference type="Gene3D" id="3.40.50.261">
    <property type="entry name" value="Succinyl-CoA synthetase domains"/>
    <property type="match status" value="2"/>
</dbReference>
<dbReference type="GO" id="GO:0004775">
    <property type="term" value="F:succinate-CoA ligase (ADP-forming) activity"/>
    <property type="evidence" value="ECO:0007669"/>
    <property type="project" value="TreeGrafter"/>
</dbReference>
<dbReference type="NCBIfam" id="NF004760">
    <property type="entry name" value="PRK06091.1"/>
    <property type="match status" value="1"/>
</dbReference>
<evidence type="ECO:0000259" key="2">
    <source>
        <dbReference type="Pfam" id="PF02629"/>
    </source>
</evidence>
<proteinExistence type="predicted"/>
<dbReference type="SUPFAM" id="SSF52210">
    <property type="entry name" value="Succinyl-CoA synthetase domains"/>
    <property type="match status" value="2"/>
</dbReference>
<dbReference type="Pfam" id="PF00549">
    <property type="entry name" value="Ligase_CoA"/>
    <property type="match status" value="1"/>
</dbReference>
<dbReference type="InterPro" id="IPR016102">
    <property type="entry name" value="Succinyl-CoA_synth-like"/>
</dbReference>
<gene>
    <name evidence="3" type="ORF">MTY_0677</name>
</gene>
<protein>
    <submittedName>
        <fullName evidence="3">Succinyl-CoA synthetase, alpha subunit</fullName>
    </submittedName>
</protein>
<dbReference type="Pfam" id="PF02629">
    <property type="entry name" value="CoA_binding"/>
    <property type="match status" value="1"/>
</dbReference>
<dbReference type="GO" id="GO:0006099">
    <property type="term" value="P:tricarboxylic acid cycle"/>
    <property type="evidence" value="ECO:0007669"/>
    <property type="project" value="TreeGrafter"/>
</dbReference>
<dbReference type="InterPro" id="IPR003781">
    <property type="entry name" value="CoA-bd"/>
</dbReference>
<accession>A0A0S6U8B2</accession>
<sequence length="535" mass="57592">MDCCWPWKTERRWRVVVIRWLIKPKMYQDSVKLMKLSAELRKQDGVKQASVIMATEMNKSTLQDIGMLVPEVATANADDLAIIVAADTEEQAQKAVELAEKLLNRAEVQQGETKQQFPKTLRSAVEALPGANLALISVPGTYAAAEALKALNLGLNVHLFSDNVTLEDEVRLKQIGTKKGLLVMGPDCGTAIIDGVPLAFANVVARGKIGIVGASGTGIQEATVLIERLGGGISHAIGTGGRDLLDEVGGQMMLLGIDLLEDDPATEVILLISKPAGPRTANKILDRVKQCKKPVVVNLLKGDLNTIQSAGVVGAATIEDAAYKAVALANGEEAVAIPENYWGDYSKQIAVLESQLRPNQRYIRGLFTGGTLADEAMVILSDIVGDIFSNIPLKPELKLPSARKSHKHTIVDLGDDEFTRGRPHPMIDPLPRNERLMQEYADPEVGVILCDVVTGYGSHADPAGELARAVARARDAYPSNNPAVIAFVCGTEADPQPLSEQVKALEKEGIFVLPSNAEAARTAGRIIKLHESRRV</sequence>
<name>A0A0S6U8B2_NEOTH</name>
<feature type="domain" description="CoA-binding" evidence="2">
    <location>
        <begin position="207"/>
        <end position="282"/>
    </location>
</feature>
<dbReference type="PANTHER" id="PTHR11117">
    <property type="entry name" value="SUCCINYL-COA LIGASE SUBUNIT ALPHA"/>
    <property type="match status" value="1"/>
</dbReference>
<dbReference type="Gene3D" id="3.40.50.720">
    <property type="entry name" value="NAD(P)-binding Rossmann-like Domain"/>
    <property type="match status" value="1"/>
</dbReference>
<dbReference type="Proteomes" id="UP000063718">
    <property type="component" value="Unassembled WGS sequence"/>
</dbReference>
<dbReference type="AlphaFoldDB" id="A0A0S6U8B2"/>